<feature type="transmembrane region" description="Helical" evidence="16">
    <location>
        <begin position="23"/>
        <end position="46"/>
    </location>
</feature>
<dbReference type="FunFam" id="3.40.50.2300:FF:000289">
    <property type="entry name" value="Osmosensing histidine protein kinase SLN1"/>
    <property type="match status" value="1"/>
</dbReference>
<dbReference type="GO" id="GO:0007234">
    <property type="term" value="P:osmosensory signaling via phosphorelay pathway"/>
    <property type="evidence" value="ECO:0007669"/>
    <property type="project" value="UniProtKB-ARBA"/>
</dbReference>
<evidence type="ECO:0000256" key="16">
    <source>
        <dbReference type="SAM" id="Phobius"/>
    </source>
</evidence>
<dbReference type="Proteomes" id="UP000222788">
    <property type="component" value="Unassembled WGS sequence"/>
</dbReference>
<feature type="domain" description="Response regulatory" evidence="18">
    <location>
        <begin position="1007"/>
        <end position="1127"/>
    </location>
</feature>
<dbReference type="SMART" id="SM00448">
    <property type="entry name" value="REC"/>
    <property type="match status" value="1"/>
</dbReference>
<evidence type="ECO:0000256" key="11">
    <source>
        <dbReference type="ARBA" id="ARBA00023012"/>
    </source>
</evidence>
<dbReference type="SMART" id="SM00387">
    <property type="entry name" value="HATPase_c"/>
    <property type="match status" value="1"/>
</dbReference>
<evidence type="ECO:0000256" key="13">
    <source>
        <dbReference type="ARBA" id="ARBA00023180"/>
    </source>
</evidence>
<organism evidence="20 21">
    <name type="scientific">Ceratocystis fimbriata CBS 114723</name>
    <dbReference type="NCBI Taxonomy" id="1035309"/>
    <lineage>
        <taxon>Eukaryota</taxon>
        <taxon>Fungi</taxon>
        <taxon>Dikarya</taxon>
        <taxon>Ascomycota</taxon>
        <taxon>Pezizomycotina</taxon>
        <taxon>Sordariomycetes</taxon>
        <taxon>Hypocreomycetidae</taxon>
        <taxon>Microascales</taxon>
        <taxon>Ceratocystidaceae</taxon>
        <taxon>Ceratocystis</taxon>
    </lineage>
</organism>
<keyword evidence="9" id="KW-0067">ATP-binding</keyword>
<evidence type="ECO:0000256" key="9">
    <source>
        <dbReference type="ARBA" id="ARBA00022840"/>
    </source>
</evidence>
<sequence length="1208" mass="131905">MVRPKSFLSCLPTSMRINIREQLAFLVLLAVVASLAVVAIPTWIFVYDFVRDVESDRLALTASLKAVRISSELDAMYMNIQSLGSRILVQNSLEFFYQNNTNWAPANESLQAALSAPGLGNLLQCRVYTRNDTGNPQGVLNVTGDSITKIALPDENSNETVYVSDTPAGYPASLYPTLTYRETDQPDPANPDVNLTDVYAFDSFRMNGERGLLLGPLTINGTFALMSLTIPIYQSSSPDRFVLGYLTVVAKATSIFTATTSREGLGKTGLVLVIGPSNPTNRFNMTNSATTDQFKVSKSRIGGYRVHFLLPPAPLAGQTDRHSLRSSAASTIEDTQYFNVSQYPALMESYAEQFNSVNNASAFLSTTNEQGYKVAVGFARTNTSLANWTVLVEQAREEAFAPMVKLRNILLGTVFGTVGVIMIIVIPFAHVSVLPIRRLKAATEKTIAPPGYTETVYGPDAMDDKEDPEGGTGTPVNKGLVGGVMEKFGLRNPINRRHDKSGDSRHTFMIPAKVPDRRHFIKDELTELTKTFNDMSEELTKQYQLLDEKVLERTRELEISKKAAEAANESKTLFIANISHELKTPLNGILGMASICMSTNNIEYIKESLGVLYKSGELLLHLLEDLLSFSKNQIGQQLVLKEMEFPLSDISSQISAIFEKQARERRIKLDVQFLSYQASDGLLASPEGMGPPGTCMLKDMWLWGDPHRIQQVIINLVNNSIKFSNAGDTVSVRIKCIGPTETPDSSIHGTPGEDSRTSSISRYSKGNNGVANVRNRLGPASIRSQASQHVKPGDTIVPKPTAPKMILTEGTALSLNPVDPKGAVSYSIIRETTPAQAPSNTRPYMFHFEIEDTGPGISTHMQHRVFEPFVQGDLGLSRKFGGTGLGLSICQQLANLMGGRITLQSEVGVGSTFTMQIPVGFIGSSPTHQTVSRPQSLHETLDVDVIRSATMTNDAPHSPTQDPQPRLVGLRRPYFAPSAPECTTDNGLSTGQVPPGISTGSEMDNLRVLVADDNNTNVEVVSRMLKIERINDVTVARDGQQAFEKVKAVMDAGETFDLVFMDVQMPNVDGLQSTRLIRQMGFTAPIVALTAFSEESNIKDCLESGMNEFLSKPIRRRALKQILKKFSTIHEVEESDHTTTTLAGQQTQDNTPIPTPTPTPGDADVPDPLANGVPTPPPERASEKSVTLETEKSMDYLVPSSPNVGPAT</sequence>
<dbReference type="SUPFAM" id="SSF55874">
    <property type="entry name" value="ATPase domain of HSP90 chaperone/DNA topoisomerase II/histidine kinase"/>
    <property type="match status" value="2"/>
</dbReference>
<dbReference type="InterPro" id="IPR005467">
    <property type="entry name" value="His_kinase_dom"/>
</dbReference>
<dbReference type="InterPro" id="IPR011006">
    <property type="entry name" value="CheY-like_superfamily"/>
</dbReference>
<evidence type="ECO:0000259" key="18">
    <source>
        <dbReference type="PROSITE" id="PS50110"/>
    </source>
</evidence>
<feature type="region of interest" description="Disordered" evidence="15">
    <location>
        <begin position="1133"/>
        <end position="1208"/>
    </location>
</feature>
<dbReference type="PROSITE" id="PS50109">
    <property type="entry name" value="HIS_KIN"/>
    <property type="match status" value="1"/>
</dbReference>
<evidence type="ECO:0000313" key="20">
    <source>
        <dbReference type="EMBL" id="PHH49479.1"/>
    </source>
</evidence>
<keyword evidence="10 16" id="KW-1133">Transmembrane helix</keyword>
<dbReference type="InterPro" id="IPR036097">
    <property type="entry name" value="HisK_dim/P_sf"/>
</dbReference>
<dbReference type="FunFam" id="1.10.287.130:FF:000004">
    <property type="entry name" value="Ethylene receptor 1"/>
    <property type="match status" value="1"/>
</dbReference>
<dbReference type="AlphaFoldDB" id="A0A2C5W2N2"/>
<dbReference type="PRINTS" id="PR00344">
    <property type="entry name" value="BCTRLSENSOR"/>
</dbReference>
<dbReference type="Gene3D" id="1.10.287.130">
    <property type="match status" value="1"/>
</dbReference>
<feature type="transmembrane region" description="Helical" evidence="16">
    <location>
        <begin position="409"/>
        <end position="429"/>
    </location>
</feature>
<dbReference type="GO" id="GO:0005886">
    <property type="term" value="C:plasma membrane"/>
    <property type="evidence" value="ECO:0007669"/>
    <property type="project" value="TreeGrafter"/>
</dbReference>
<dbReference type="InterPro" id="IPR001789">
    <property type="entry name" value="Sig_transdc_resp-reg_receiver"/>
</dbReference>
<evidence type="ECO:0000256" key="15">
    <source>
        <dbReference type="SAM" id="MobiDB-lite"/>
    </source>
</evidence>
<accession>A0A2C5W2N2</accession>
<evidence type="ECO:0000313" key="21">
    <source>
        <dbReference type="Proteomes" id="UP000222788"/>
    </source>
</evidence>
<dbReference type="EC" id="2.7.13.3" evidence="3"/>
<dbReference type="InterPro" id="IPR003594">
    <property type="entry name" value="HATPase_dom"/>
</dbReference>
<dbReference type="OrthoDB" id="60033at2759"/>
<dbReference type="STRING" id="1035309.A0A2C5W2N2"/>
<dbReference type="SUPFAM" id="SSF47384">
    <property type="entry name" value="Homodimeric domain of signal transducing histidine kinase"/>
    <property type="match status" value="1"/>
</dbReference>
<keyword evidence="21" id="KW-1185">Reference proteome</keyword>
<dbReference type="CDD" id="cd06225">
    <property type="entry name" value="HAMP"/>
    <property type="match status" value="1"/>
</dbReference>
<feature type="domain" description="HAMP" evidence="19">
    <location>
        <begin position="512"/>
        <end position="544"/>
    </location>
</feature>
<evidence type="ECO:0000256" key="3">
    <source>
        <dbReference type="ARBA" id="ARBA00012438"/>
    </source>
</evidence>
<evidence type="ECO:0000256" key="10">
    <source>
        <dbReference type="ARBA" id="ARBA00022989"/>
    </source>
</evidence>
<dbReference type="PROSITE" id="PS50885">
    <property type="entry name" value="HAMP"/>
    <property type="match status" value="1"/>
</dbReference>
<evidence type="ECO:0000256" key="5">
    <source>
        <dbReference type="ARBA" id="ARBA00022679"/>
    </source>
</evidence>
<evidence type="ECO:0000256" key="1">
    <source>
        <dbReference type="ARBA" id="ARBA00000085"/>
    </source>
</evidence>
<evidence type="ECO:0000256" key="12">
    <source>
        <dbReference type="ARBA" id="ARBA00023136"/>
    </source>
</evidence>
<dbReference type="CDD" id="cd17546">
    <property type="entry name" value="REC_hyHK_CKI1_RcsC-like"/>
    <property type="match status" value="1"/>
</dbReference>
<dbReference type="GO" id="GO:0000155">
    <property type="term" value="F:phosphorelay sensor kinase activity"/>
    <property type="evidence" value="ECO:0007669"/>
    <property type="project" value="InterPro"/>
</dbReference>
<dbReference type="InterPro" id="IPR004358">
    <property type="entry name" value="Sig_transdc_His_kin-like_C"/>
</dbReference>
<dbReference type="InterPro" id="IPR003661">
    <property type="entry name" value="HisK_dim/P_dom"/>
</dbReference>
<dbReference type="InterPro" id="IPR036890">
    <property type="entry name" value="HATPase_C_sf"/>
</dbReference>
<evidence type="ECO:0000256" key="6">
    <source>
        <dbReference type="ARBA" id="ARBA00022692"/>
    </source>
</evidence>
<dbReference type="PANTHER" id="PTHR43047">
    <property type="entry name" value="TWO-COMPONENT HISTIDINE PROTEIN KINASE"/>
    <property type="match status" value="1"/>
</dbReference>
<reference evidence="20 21" key="1">
    <citation type="journal article" date="2013" name="Fungal Biol.">
        <title>Analysis of microsatellite markers in the genome of the plant pathogen Ceratocystis fimbriata.</title>
        <authorList>
            <person name="Simpson M.C."/>
            <person name="Wilken P.M."/>
            <person name="Coetzee M.P."/>
            <person name="Wingfield M.J."/>
            <person name="Wingfield B.D."/>
        </authorList>
    </citation>
    <scope>NUCLEOTIDE SEQUENCE [LARGE SCALE GENOMIC DNA]</scope>
    <source>
        <strain evidence="20 21">CBS 114723</strain>
    </source>
</reference>
<feature type="compositionally biased region" description="Polar residues" evidence="15">
    <location>
        <begin position="757"/>
        <end position="770"/>
    </location>
</feature>
<comment type="subcellular location">
    <subcellularLocation>
        <location evidence="2">Membrane</location>
    </subcellularLocation>
</comment>
<keyword evidence="13" id="KW-0325">Glycoprotein</keyword>
<dbReference type="EMBL" id="APWK03000199">
    <property type="protein sequence ID" value="PHH49479.1"/>
    <property type="molecule type" value="Genomic_DNA"/>
</dbReference>
<dbReference type="CDD" id="cd16922">
    <property type="entry name" value="HATPase_EvgS-ArcB-TorS-like"/>
    <property type="match status" value="1"/>
</dbReference>
<keyword evidence="5" id="KW-0808">Transferase</keyword>
<protein>
    <recommendedName>
        <fullName evidence="3">histidine kinase</fullName>
        <ecNumber evidence="3">2.7.13.3</ecNumber>
    </recommendedName>
</protein>
<evidence type="ECO:0000259" key="17">
    <source>
        <dbReference type="PROSITE" id="PS50109"/>
    </source>
</evidence>
<evidence type="ECO:0000256" key="8">
    <source>
        <dbReference type="ARBA" id="ARBA00022777"/>
    </source>
</evidence>
<dbReference type="GO" id="GO:0005524">
    <property type="term" value="F:ATP binding"/>
    <property type="evidence" value="ECO:0007669"/>
    <property type="project" value="UniProtKB-KW"/>
</dbReference>
<evidence type="ECO:0000256" key="14">
    <source>
        <dbReference type="PROSITE-ProRule" id="PRU00169"/>
    </source>
</evidence>
<dbReference type="InterPro" id="IPR003660">
    <property type="entry name" value="HAMP_dom"/>
</dbReference>
<feature type="domain" description="Histidine kinase" evidence="17">
    <location>
        <begin position="577"/>
        <end position="921"/>
    </location>
</feature>
<dbReference type="Gene3D" id="3.40.50.2300">
    <property type="match status" value="1"/>
</dbReference>
<feature type="region of interest" description="Disordered" evidence="15">
    <location>
        <begin position="452"/>
        <end position="478"/>
    </location>
</feature>
<dbReference type="CDD" id="cd00082">
    <property type="entry name" value="HisKA"/>
    <property type="match status" value="1"/>
</dbReference>
<dbReference type="PROSITE" id="PS50110">
    <property type="entry name" value="RESPONSE_REGULATORY"/>
    <property type="match status" value="1"/>
</dbReference>
<dbReference type="SUPFAM" id="SSF52172">
    <property type="entry name" value="CheY-like"/>
    <property type="match status" value="1"/>
</dbReference>
<dbReference type="Gene3D" id="3.30.565.10">
    <property type="entry name" value="Histidine kinase-like ATPase, C-terminal domain"/>
    <property type="match status" value="1"/>
</dbReference>
<dbReference type="Pfam" id="PF02518">
    <property type="entry name" value="HATPase_c"/>
    <property type="match status" value="1"/>
</dbReference>
<name>A0A2C5W2N2_9PEZI</name>
<keyword evidence="6 16" id="KW-0812">Transmembrane</keyword>
<evidence type="ECO:0000256" key="7">
    <source>
        <dbReference type="ARBA" id="ARBA00022741"/>
    </source>
</evidence>
<feature type="region of interest" description="Disordered" evidence="15">
    <location>
        <begin position="739"/>
        <end position="774"/>
    </location>
</feature>
<feature type="modified residue" description="4-aspartylphosphate" evidence="14">
    <location>
        <position position="1062"/>
    </location>
</feature>
<evidence type="ECO:0000256" key="4">
    <source>
        <dbReference type="ARBA" id="ARBA00022553"/>
    </source>
</evidence>
<reference evidence="20 21" key="2">
    <citation type="journal article" date="2013" name="IMA Fungus">
        <title>IMA Genome-F 1: Ceratocystis fimbriata: Draft nuclear genome sequence for the plant pathogen, Ceratocystis fimbriata.</title>
        <authorList>
            <person name="Wilken P.M."/>
            <person name="Steenkamp E.T."/>
            <person name="Wingfield M.J."/>
            <person name="de Beer Z.W."/>
            <person name="Wingfield B.D."/>
        </authorList>
    </citation>
    <scope>NUCLEOTIDE SEQUENCE [LARGE SCALE GENOMIC DNA]</scope>
    <source>
        <strain evidence="20 21">CBS 114723</strain>
    </source>
</reference>
<proteinExistence type="predicted"/>
<keyword evidence="4 14" id="KW-0597">Phosphoprotein</keyword>
<dbReference type="Pfam" id="PF00072">
    <property type="entry name" value="Response_reg"/>
    <property type="match status" value="1"/>
</dbReference>
<feature type="region of interest" description="Disordered" evidence="15">
    <location>
        <begin position="782"/>
        <end position="801"/>
    </location>
</feature>
<dbReference type="Pfam" id="PF00512">
    <property type="entry name" value="HisKA"/>
    <property type="match status" value="1"/>
</dbReference>
<gene>
    <name evidence="20" type="primary">tcsB</name>
    <name evidence="20" type="ORF">CFIMG_006256RA</name>
</gene>
<comment type="caution">
    <text evidence="20">The sequence shown here is derived from an EMBL/GenBank/DDBJ whole genome shotgun (WGS) entry which is preliminary data.</text>
</comment>
<keyword evidence="12 16" id="KW-0472">Membrane</keyword>
<evidence type="ECO:0000256" key="2">
    <source>
        <dbReference type="ARBA" id="ARBA00004370"/>
    </source>
</evidence>
<keyword evidence="11" id="KW-0902">Two-component regulatory system</keyword>
<keyword evidence="8" id="KW-0418">Kinase</keyword>
<feature type="transmembrane region" description="Helical" evidence="16">
    <location>
        <begin position="212"/>
        <end position="233"/>
    </location>
</feature>
<evidence type="ECO:0000259" key="19">
    <source>
        <dbReference type="PROSITE" id="PS50885"/>
    </source>
</evidence>
<dbReference type="PANTHER" id="PTHR43047:SF72">
    <property type="entry name" value="OSMOSENSING HISTIDINE PROTEIN KINASE SLN1"/>
    <property type="match status" value="1"/>
</dbReference>
<dbReference type="GO" id="GO:0009927">
    <property type="term" value="F:histidine phosphotransfer kinase activity"/>
    <property type="evidence" value="ECO:0007669"/>
    <property type="project" value="TreeGrafter"/>
</dbReference>
<keyword evidence="7" id="KW-0547">Nucleotide-binding</keyword>
<dbReference type="SMART" id="SM00388">
    <property type="entry name" value="HisKA"/>
    <property type="match status" value="1"/>
</dbReference>
<comment type="catalytic activity">
    <reaction evidence="1">
        <text>ATP + protein L-histidine = ADP + protein N-phospho-L-histidine.</text>
        <dbReference type="EC" id="2.7.13.3"/>
    </reaction>
</comment>